<proteinExistence type="predicted"/>
<sequence length="114" mass="13216">MSTFICEKCGKLDNTACGNNYWHAIINKYREEKCEKISICFKPEFSYFENHVCCSDCCEGVAFYDNSGTLQKGNIDIKNKEHWTKFGKEKLLEWEAKNDGSMVNATEFFVNNKL</sequence>
<reference evidence="1 2" key="1">
    <citation type="journal article" date="2014" name="Genome Announc.">
        <title>Draft genome sequences of the altered schaedler flora, a defined bacterial community from gnotobiotic mice.</title>
        <authorList>
            <person name="Wannemuehler M.J."/>
            <person name="Overstreet A.M."/>
            <person name="Ward D.V."/>
            <person name="Phillips G.J."/>
        </authorList>
    </citation>
    <scope>NUCLEOTIDE SEQUENCE [LARGE SCALE GENOMIC DNA]</scope>
    <source>
        <strain evidence="1 2">ASF492</strain>
    </source>
</reference>
<accession>N2A9T0</accession>
<evidence type="ECO:0000313" key="1">
    <source>
        <dbReference type="EMBL" id="EMZ21074.1"/>
    </source>
</evidence>
<dbReference type="AlphaFoldDB" id="N2A9T0"/>
<dbReference type="STRING" id="1235802.C823_04647"/>
<dbReference type="Proteomes" id="UP000012589">
    <property type="component" value="Unassembled WGS sequence"/>
</dbReference>
<name>N2A9T0_9FIRM</name>
<keyword evidence="2" id="KW-1185">Reference proteome</keyword>
<dbReference type="OrthoDB" id="6629881at2"/>
<protein>
    <submittedName>
        <fullName evidence="1">Uncharacterized protein</fullName>
    </submittedName>
</protein>
<dbReference type="PATRIC" id="fig|1235802.3.peg.4914"/>
<gene>
    <name evidence="1" type="ORF">C823_04647</name>
</gene>
<dbReference type="EMBL" id="AQFT01000136">
    <property type="protein sequence ID" value="EMZ21074.1"/>
    <property type="molecule type" value="Genomic_DNA"/>
</dbReference>
<comment type="caution">
    <text evidence="1">The sequence shown here is derived from an EMBL/GenBank/DDBJ whole genome shotgun (WGS) entry which is preliminary data.</text>
</comment>
<evidence type="ECO:0000313" key="2">
    <source>
        <dbReference type="Proteomes" id="UP000012589"/>
    </source>
</evidence>
<dbReference type="HOGENOM" id="CLU_2117350_0_0_9"/>
<organism evidence="1 2">
    <name type="scientific">Eubacterium plexicaudatum ASF492</name>
    <dbReference type="NCBI Taxonomy" id="1235802"/>
    <lineage>
        <taxon>Bacteria</taxon>
        <taxon>Bacillati</taxon>
        <taxon>Bacillota</taxon>
        <taxon>Clostridia</taxon>
        <taxon>Eubacteriales</taxon>
        <taxon>Eubacteriaceae</taxon>
        <taxon>Eubacterium</taxon>
    </lineage>
</organism>